<evidence type="ECO:0000256" key="2">
    <source>
        <dbReference type="HAMAP-Rule" id="MF_00048"/>
    </source>
</evidence>
<dbReference type="RefSeq" id="WP_118647903.1">
    <property type="nucleotide sequence ID" value="NZ_CP060635.1"/>
</dbReference>
<dbReference type="EMBL" id="CP060635">
    <property type="protein sequence ID" value="QNM09288.1"/>
    <property type="molecule type" value="Genomic_DNA"/>
</dbReference>
<reference evidence="3 4" key="1">
    <citation type="submission" date="2020-08" db="EMBL/GenBank/DDBJ databases">
        <authorList>
            <person name="Liu C."/>
            <person name="Sun Q."/>
        </authorList>
    </citation>
    <scope>NUCLEOTIDE SEQUENCE [LARGE SCALE GENOMIC DNA]</scope>
    <source>
        <strain evidence="3 4">NSJ-29</strain>
    </source>
</reference>
<sequence>MNTRKIGTEYESRAAEWLEDIGYEILSRNFRSSYGEIDLIARQGACLVFVEVKYRKNSSSGKPEEAVSLQKQRKISKTADYFRVKYRIGEETPCRFDVIAIENGEIRHYENAFSYAE</sequence>
<dbReference type="HAMAP" id="MF_00048">
    <property type="entry name" value="UPF0102"/>
    <property type="match status" value="1"/>
</dbReference>
<proteinExistence type="inferred from homology"/>
<dbReference type="PANTHER" id="PTHR34039">
    <property type="entry name" value="UPF0102 PROTEIN YRAN"/>
    <property type="match status" value="1"/>
</dbReference>
<protein>
    <recommendedName>
        <fullName evidence="2">UPF0102 protein H9Q79_03085</fullName>
    </recommendedName>
</protein>
<name>A0A7G9GEQ6_9FIRM</name>
<dbReference type="PANTHER" id="PTHR34039:SF1">
    <property type="entry name" value="UPF0102 PROTEIN YRAN"/>
    <property type="match status" value="1"/>
</dbReference>
<gene>
    <name evidence="3" type="ORF">H9Q79_03085</name>
</gene>
<dbReference type="GO" id="GO:0003676">
    <property type="term" value="F:nucleic acid binding"/>
    <property type="evidence" value="ECO:0007669"/>
    <property type="project" value="InterPro"/>
</dbReference>
<dbReference type="Pfam" id="PF02021">
    <property type="entry name" value="UPF0102"/>
    <property type="match status" value="1"/>
</dbReference>
<evidence type="ECO:0000313" key="4">
    <source>
        <dbReference type="Proteomes" id="UP000515860"/>
    </source>
</evidence>
<dbReference type="Gene3D" id="3.40.1350.10">
    <property type="match status" value="1"/>
</dbReference>
<comment type="similarity">
    <text evidence="1 2">Belongs to the UPF0102 family.</text>
</comment>
<dbReference type="SUPFAM" id="SSF52980">
    <property type="entry name" value="Restriction endonuclease-like"/>
    <property type="match status" value="1"/>
</dbReference>
<evidence type="ECO:0000313" key="3">
    <source>
        <dbReference type="EMBL" id="QNM09288.1"/>
    </source>
</evidence>
<evidence type="ECO:0000256" key="1">
    <source>
        <dbReference type="ARBA" id="ARBA00006738"/>
    </source>
</evidence>
<keyword evidence="4" id="KW-1185">Reference proteome</keyword>
<organism evidence="3 4">
    <name type="scientific">Wansuia hejianensis</name>
    <dbReference type="NCBI Taxonomy" id="2763667"/>
    <lineage>
        <taxon>Bacteria</taxon>
        <taxon>Bacillati</taxon>
        <taxon>Bacillota</taxon>
        <taxon>Clostridia</taxon>
        <taxon>Lachnospirales</taxon>
        <taxon>Lachnospiraceae</taxon>
        <taxon>Wansuia</taxon>
    </lineage>
</organism>
<dbReference type="KEGG" id="whj:H9Q79_03085"/>
<accession>A0A7G9GEQ6</accession>
<dbReference type="Proteomes" id="UP000515860">
    <property type="component" value="Chromosome"/>
</dbReference>
<dbReference type="InterPro" id="IPR011335">
    <property type="entry name" value="Restrct_endonuc-II-like"/>
</dbReference>
<dbReference type="CDD" id="cd20736">
    <property type="entry name" value="PoNe_Nuclease"/>
    <property type="match status" value="1"/>
</dbReference>
<dbReference type="NCBIfam" id="TIGR00252">
    <property type="entry name" value="YraN family protein"/>
    <property type="match status" value="1"/>
</dbReference>
<dbReference type="NCBIfam" id="NF009150">
    <property type="entry name" value="PRK12497.1-3"/>
    <property type="match status" value="1"/>
</dbReference>
<dbReference type="InterPro" id="IPR003509">
    <property type="entry name" value="UPF0102_YraN-like"/>
</dbReference>
<dbReference type="AlphaFoldDB" id="A0A7G9GEQ6"/>
<dbReference type="InterPro" id="IPR011856">
    <property type="entry name" value="tRNA_endonuc-like_dom_sf"/>
</dbReference>